<dbReference type="Pfam" id="PF12083">
    <property type="entry name" value="DUF3560"/>
    <property type="match status" value="1"/>
</dbReference>
<dbReference type="RefSeq" id="WP_067393160.1">
    <property type="nucleotide sequence ID" value="NZ_BCTA01000053.1"/>
</dbReference>
<dbReference type="EMBL" id="JACKTI010000070">
    <property type="protein sequence ID" value="MCV7026662.1"/>
    <property type="molecule type" value="Genomic_DNA"/>
</dbReference>
<gene>
    <name evidence="3" type="ORF">H7I77_25480</name>
    <name evidence="2" type="ORF">RMCN_4136</name>
</gene>
<comment type="caution">
    <text evidence="3">The sequence shown here is derived from an EMBL/GenBank/DDBJ whole genome shotgun (WGS) entry which is preliminary data.</text>
</comment>
<dbReference type="Proteomes" id="UP000069773">
    <property type="component" value="Unassembled WGS sequence"/>
</dbReference>
<dbReference type="EMBL" id="BCTA01000053">
    <property type="protein sequence ID" value="GAT11003.1"/>
    <property type="molecule type" value="Genomic_DNA"/>
</dbReference>
<evidence type="ECO:0000313" key="5">
    <source>
        <dbReference type="Proteomes" id="UP001207528"/>
    </source>
</evidence>
<dbReference type="Proteomes" id="UP001207528">
    <property type="component" value="Unassembled WGS sequence"/>
</dbReference>
<keyword evidence="4" id="KW-1185">Reference proteome</keyword>
<reference evidence="2 4" key="1">
    <citation type="journal article" date="2016" name="Genome Announc.">
        <title>Draft Genome Sequences of Five Rapidly Growing Mycobacterium Species, M. thermoresistibile, M. fortuitum subsp. acetamidolyticum, M. canariasense, M. brisbanense, and M. novocastrense.</title>
        <authorList>
            <person name="Katahira K."/>
            <person name="Ogura Y."/>
            <person name="Gotoh Y."/>
            <person name="Hayashi T."/>
        </authorList>
    </citation>
    <scope>NUCLEOTIDE SEQUENCE [LARGE SCALE GENOMIC DNA]</scope>
    <source>
        <strain evidence="2 4">JCM18114</strain>
    </source>
</reference>
<proteinExistence type="predicted"/>
<feature type="region of interest" description="Disordered" evidence="1">
    <location>
        <begin position="77"/>
        <end position="99"/>
    </location>
</feature>
<protein>
    <submittedName>
        <fullName evidence="3">DUF3560 domain-containing protein</fullName>
    </submittedName>
</protein>
<dbReference type="AlphaFoldDB" id="A0AAW5SUC1"/>
<accession>A0AAW5SUC1</accession>
<name>A0AAW5SUC1_MYCNV</name>
<evidence type="ECO:0000313" key="2">
    <source>
        <dbReference type="EMBL" id="GAT11003.1"/>
    </source>
</evidence>
<dbReference type="InterPro" id="IPR021944">
    <property type="entry name" value="DUF3560"/>
</dbReference>
<evidence type="ECO:0000313" key="3">
    <source>
        <dbReference type="EMBL" id="MCV7026662.1"/>
    </source>
</evidence>
<reference evidence="3" key="3">
    <citation type="journal article" date="2022" name="BMC Genomics">
        <title>Comparative genome analysis of mycobacteria focusing on tRNA and non-coding RNA.</title>
        <authorList>
            <person name="Behra P.R.K."/>
            <person name="Pettersson B.M.F."/>
            <person name="Ramesh M."/>
            <person name="Das S."/>
            <person name="Dasgupta S."/>
            <person name="Kirsebom L.A."/>
        </authorList>
    </citation>
    <scope>NUCLEOTIDE SEQUENCE</scope>
    <source>
        <strain evidence="3">DSM 44203</strain>
    </source>
</reference>
<sequence length="328" mass="36455">MSIEISHTAEDGTLVHGTNKGDGTNVILKAAGFRWFRTLGLWGIPGSRDRQPNIFKIDRAAAALRAAGHEVTVNVDSNHRPAAEAEADRAQRQQDRADALAAKADRRSTAAEAAWDAESRAVEALPPGGEPIKIGHHSERRHRRAIERAHDATRRAIDATNAAEDAAAKADAAAKTTARRYSPITVKNRIERLEAEQRKDQRQLDGHRRVVARTANHTYVDEFPPATGEYRERVIARMAQRQADIDYWKSVYATQQAAGIATTYSRETITKGDLIKYRGQWYEVVRANAKTVSVRLHERASWTNRIGYHEISGHRSADELPATPPEAV</sequence>
<organism evidence="3 5">
    <name type="scientific">Mycolicibacterium novocastrense</name>
    <name type="common">Mycobacterium novocastrense</name>
    <dbReference type="NCBI Taxonomy" id="59813"/>
    <lineage>
        <taxon>Bacteria</taxon>
        <taxon>Bacillati</taxon>
        <taxon>Actinomycetota</taxon>
        <taxon>Actinomycetes</taxon>
        <taxon>Mycobacteriales</taxon>
        <taxon>Mycobacteriaceae</taxon>
        <taxon>Mycolicibacterium</taxon>
    </lineage>
</organism>
<feature type="region of interest" description="Disordered" evidence="1">
    <location>
        <begin position="1"/>
        <end position="21"/>
    </location>
</feature>
<evidence type="ECO:0000313" key="4">
    <source>
        <dbReference type="Proteomes" id="UP000069773"/>
    </source>
</evidence>
<reference evidence="3" key="2">
    <citation type="submission" date="2020-07" db="EMBL/GenBank/DDBJ databases">
        <authorList>
            <person name="Pettersson B.M.F."/>
            <person name="Behra P.R.K."/>
            <person name="Ramesh M."/>
            <person name="Das S."/>
            <person name="Dasgupta S."/>
            <person name="Kirsebom L.A."/>
        </authorList>
    </citation>
    <scope>NUCLEOTIDE SEQUENCE</scope>
    <source>
        <strain evidence="3">DSM 44203</strain>
    </source>
</reference>
<evidence type="ECO:0000256" key="1">
    <source>
        <dbReference type="SAM" id="MobiDB-lite"/>
    </source>
</evidence>